<evidence type="ECO:0000259" key="6">
    <source>
        <dbReference type="PROSITE" id="PS50977"/>
    </source>
</evidence>
<keyword evidence="2" id="KW-0805">Transcription regulation</keyword>
<dbReference type="SUPFAM" id="SSF46689">
    <property type="entry name" value="Homeodomain-like"/>
    <property type="match status" value="1"/>
</dbReference>
<dbReference type="EMBL" id="CP011114">
    <property type="protein sequence ID" value="AKG34237.1"/>
    <property type="molecule type" value="Genomic_DNA"/>
</dbReference>
<gene>
    <name evidence="7" type="ORF">VK70_06340</name>
</gene>
<dbReference type="InterPro" id="IPR039538">
    <property type="entry name" value="BetI_C"/>
</dbReference>
<feature type="domain" description="HTH tetR-type" evidence="6">
    <location>
        <begin position="8"/>
        <end position="68"/>
    </location>
</feature>
<keyword evidence="1" id="KW-0678">Repressor</keyword>
<proteinExistence type="predicted"/>
<name>A0A0F7F7Z8_PAEDU</name>
<dbReference type="PRINTS" id="PR00455">
    <property type="entry name" value="HTHTETR"/>
</dbReference>
<dbReference type="RefSeq" id="WP_025697760.1">
    <property type="nucleotide sequence ID" value="NZ_ASQQ01000538.1"/>
</dbReference>
<dbReference type="InterPro" id="IPR001647">
    <property type="entry name" value="HTH_TetR"/>
</dbReference>
<dbReference type="Gene3D" id="1.10.357.10">
    <property type="entry name" value="Tetracycline Repressor, domain 2"/>
    <property type="match status" value="1"/>
</dbReference>
<dbReference type="InterPro" id="IPR023772">
    <property type="entry name" value="DNA-bd_HTH_TetR-type_CS"/>
</dbReference>
<dbReference type="Proteomes" id="UP000034189">
    <property type="component" value="Chromosome"/>
</dbReference>
<dbReference type="InterPro" id="IPR036271">
    <property type="entry name" value="Tet_transcr_reg_TetR-rel_C_sf"/>
</dbReference>
<evidence type="ECO:0000256" key="4">
    <source>
        <dbReference type="ARBA" id="ARBA00023163"/>
    </source>
</evidence>
<evidence type="ECO:0000256" key="1">
    <source>
        <dbReference type="ARBA" id="ARBA00022491"/>
    </source>
</evidence>
<dbReference type="OrthoDB" id="9816296at2"/>
<evidence type="ECO:0000313" key="7">
    <source>
        <dbReference type="EMBL" id="AKG34237.1"/>
    </source>
</evidence>
<evidence type="ECO:0000256" key="3">
    <source>
        <dbReference type="ARBA" id="ARBA00023125"/>
    </source>
</evidence>
<dbReference type="Pfam" id="PF00440">
    <property type="entry name" value="TetR_N"/>
    <property type="match status" value="1"/>
</dbReference>
<dbReference type="Pfam" id="PF13977">
    <property type="entry name" value="TetR_C_6"/>
    <property type="match status" value="1"/>
</dbReference>
<evidence type="ECO:0000313" key="8">
    <source>
        <dbReference type="Proteomes" id="UP000034189"/>
    </source>
</evidence>
<reference evidence="7 8" key="1">
    <citation type="submission" date="2015-03" db="EMBL/GenBank/DDBJ databases">
        <authorList>
            <person name="Abdul Halim M."/>
        </authorList>
    </citation>
    <scope>NUCLEOTIDE SEQUENCE [LARGE SCALE GENOMIC DNA]</scope>
    <source>
        <strain evidence="7 8">ATCC 35681</strain>
    </source>
</reference>
<dbReference type="PATRIC" id="fig|1333534.5.peg.1389"/>
<protein>
    <submittedName>
        <fullName evidence="7">TetR family transcriptional regulator</fullName>
    </submittedName>
</protein>
<evidence type="ECO:0000256" key="5">
    <source>
        <dbReference type="PROSITE-ProRule" id="PRU00335"/>
    </source>
</evidence>
<sequence>MPKIVNHETQRRLVAEAALRVIRQSGLEQATVRKIAEEAGLSVGSMRHYFSSQVELFAFCMNIFVERVEKRLEAFELTGPLLTDLKRLLLQFLPVDEERTLEMEVWFAFHSKALVYPELRRLSANIQDGLHKASRFVLEEIIRNRLARPDLNIELETEKLYALIDGLAMHKIMQPDRLPAERLESLLESYLAALCSG</sequence>
<accession>A0A0F7F7Z8</accession>
<dbReference type="PROSITE" id="PS01081">
    <property type="entry name" value="HTH_TETR_1"/>
    <property type="match status" value="1"/>
</dbReference>
<dbReference type="PROSITE" id="PS50977">
    <property type="entry name" value="HTH_TETR_2"/>
    <property type="match status" value="1"/>
</dbReference>
<keyword evidence="4" id="KW-0804">Transcription</keyword>
<dbReference type="HOGENOM" id="CLU_069356_15_10_9"/>
<evidence type="ECO:0000256" key="2">
    <source>
        <dbReference type="ARBA" id="ARBA00023015"/>
    </source>
</evidence>
<dbReference type="SUPFAM" id="SSF48498">
    <property type="entry name" value="Tetracyclin repressor-like, C-terminal domain"/>
    <property type="match status" value="1"/>
</dbReference>
<dbReference type="InterPro" id="IPR009057">
    <property type="entry name" value="Homeodomain-like_sf"/>
</dbReference>
<feature type="DNA-binding region" description="H-T-H motif" evidence="5">
    <location>
        <begin position="31"/>
        <end position="50"/>
    </location>
</feature>
<reference evidence="7 8" key="2">
    <citation type="journal article" date="2016" name="Genome Announc.">
        <title>Genome Sequence of a Gram-Positive Diazotroph, Paenibacillus durus Type Strain ATCC 35681.</title>
        <authorList>
            <person name="Halim M.A."/>
            <person name="Rahman A.Y."/>
            <person name="Sim K.S."/>
            <person name="Yam H.C."/>
            <person name="Rahim A.A."/>
            <person name="Ghazali A.H."/>
            <person name="Najimudin N."/>
        </authorList>
    </citation>
    <scope>NUCLEOTIDE SEQUENCE [LARGE SCALE GENOMIC DNA]</scope>
    <source>
        <strain evidence="7 8">ATCC 35681</strain>
    </source>
</reference>
<dbReference type="GO" id="GO:0000976">
    <property type="term" value="F:transcription cis-regulatory region binding"/>
    <property type="evidence" value="ECO:0007669"/>
    <property type="project" value="TreeGrafter"/>
</dbReference>
<dbReference type="AlphaFoldDB" id="A0A0F7F7Z8"/>
<dbReference type="PANTHER" id="PTHR30055">
    <property type="entry name" value="HTH-TYPE TRANSCRIPTIONAL REGULATOR RUTR"/>
    <property type="match status" value="1"/>
</dbReference>
<organism evidence="7 8">
    <name type="scientific">Paenibacillus durus ATCC 35681</name>
    <dbReference type="NCBI Taxonomy" id="1333534"/>
    <lineage>
        <taxon>Bacteria</taxon>
        <taxon>Bacillati</taxon>
        <taxon>Bacillota</taxon>
        <taxon>Bacilli</taxon>
        <taxon>Bacillales</taxon>
        <taxon>Paenibacillaceae</taxon>
        <taxon>Paenibacillus</taxon>
    </lineage>
</organism>
<keyword evidence="3 5" id="KW-0238">DNA-binding</keyword>
<dbReference type="PANTHER" id="PTHR30055:SF226">
    <property type="entry name" value="HTH-TYPE TRANSCRIPTIONAL REGULATOR PKSA"/>
    <property type="match status" value="1"/>
</dbReference>
<dbReference type="InterPro" id="IPR050109">
    <property type="entry name" value="HTH-type_TetR-like_transc_reg"/>
</dbReference>
<dbReference type="GO" id="GO:0003700">
    <property type="term" value="F:DNA-binding transcription factor activity"/>
    <property type="evidence" value="ECO:0007669"/>
    <property type="project" value="TreeGrafter"/>
</dbReference>